<dbReference type="EMBL" id="JAACJK010000001">
    <property type="protein sequence ID" value="KAF5342273.1"/>
    <property type="molecule type" value="Genomic_DNA"/>
</dbReference>
<evidence type="ECO:0000313" key="4">
    <source>
        <dbReference type="Proteomes" id="UP000541558"/>
    </source>
</evidence>
<reference evidence="3 4" key="1">
    <citation type="journal article" date="2020" name="ISME J.">
        <title>Uncovering the hidden diversity of litter-decomposition mechanisms in mushroom-forming fungi.</title>
        <authorList>
            <person name="Floudas D."/>
            <person name="Bentzer J."/>
            <person name="Ahren D."/>
            <person name="Johansson T."/>
            <person name="Persson P."/>
            <person name="Tunlid A."/>
        </authorList>
    </citation>
    <scope>NUCLEOTIDE SEQUENCE [LARGE SCALE GENOMIC DNA]</scope>
    <source>
        <strain evidence="3 4">CBS 175.51</strain>
    </source>
</reference>
<accession>A0A8H5CIR6</accession>
<gene>
    <name evidence="3" type="ORF">D9611_001307</name>
</gene>
<comment type="caution">
    <text evidence="3">The sequence shown here is derived from an EMBL/GenBank/DDBJ whole genome shotgun (WGS) entry which is preliminary data.</text>
</comment>
<dbReference type="InterPro" id="IPR001810">
    <property type="entry name" value="F-box_dom"/>
</dbReference>
<dbReference type="AlphaFoldDB" id="A0A8H5CIR6"/>
<dbReference type="OrthoDB" id="3541472at2759"/>
<organism evidence="3 4">
    <name type="scientific">Ephemerocybe angulata</name>
    <dbReference type="NCBI Taxonomy" id="980116"/>
    <lineage>
        <taxon>Eukaryota</taxon>
        <taxon>Fungi</taxon>
        <taxon>Dikarya</taxon>
        <taxon>Basidiomycota</taxon>
        <taxon>Agaricomycotina</taxon>
        <taxon>Agaricomycetes</taxon>
        <taxon>Agaricomycetidae</taxon>
        <taxon>Agaricales</taxon>
        <taxon>Agaricineae</taxon>
        <taxon>Psathyrellaceae</taxon>
        <taxon>Ephemerocybe</taxon>
    </lineage>
</organism>
<dbReference type="Gene3D" id="3.80.10.10">
    <property type="entry name" value="Ribonuclease Inhibitor"/>
    <property type="match status" value="1"/>
</dbReference>
<proteinExistence type="predicted"/>
<evidence type="ECO:0000259" key="2">
    <source>
        <dbReference type="PROSITE" id="PS50181"/>
    </source>
</evidence>
<keyword evidence="4" id="KW-1185">Reference proteome</keyword>
<name>A0A8H5CIR6_9AGAR</name>
<dbReference type="InterPro" id="IPR032675">
    <property type="entry name" value="LRR_dom_sf"/>
</dbReference>
<protein>
    <recommendedName>
        <fullName evidence="2">F-box domain-containing protein</fullName>
    </recommendedName>
</protein>
<evidence type="ECO:0000256" key="1">
    <source>
        <dbReference type="SAM" id="MobiDB-lite"/>
    </source>
</evidence>
<dbReference type="PROSITE" id="PS50181">
    <property type="entry name" value="FBOX"/>
    <property type="match status" value="1"/>
</dbReference>
<sequence length="546" mass="61851">MAPKWNRKMLQPSPPADGLEAAEARSRRPSFTERIARAFSKSNEPRRCTEQPGRLFSLPFELLDQIFDEVESKKDLCNLRRTCIELNEYLLERVFEELIIDSVARGSHSTGYLLKALSSGKAPACSALTKTLRIHNLLIFSAPSQSNWQNPNQDARLMPLQGYCIAPALKALDNLKRVYWNLKIKDPYSIMAEALATLPSLEELHITFDHWVPTSHFPFEKFSHLKLLSLEAGDYKSPLSHTVTAALKKAIQASPQLTDLRLGVEIEFASGQPSLGDLLSEAGPGVRLTHVRALDSYWSKGQYPWDALSNLSSIDMPNNFSSRTSSFWEHLTSRRVQLTSVTVHSISPALVAYLKSYSGLQSLYIKKAGGSVDVEHPQWTELAAEVYMQVLPKHRATLRVFWVEARCGWSDAEEPFVLRPRYWEAVLQCGQLRKLSAPLYYHKRGPGIRNSIKPASITLADYLNSLTSLRYLREVHIGLAFAMSEGGMGLIQLSKDALYEELMDMRVPDQETFKFRIKMFDEVLSVVRLKDSCRNTVYCFRPCFSL</sequence>
<evidence type="ECO:0000313" key="3">
    <source>
        <dbReference type="EMBL" id="KAF5342273.1"/>
    </source>
</evidence>
<feature type="domain" description="F-box" evidence="2">
    <location>
        <begin position="52"/>
        <end position="98"/>
    </location>
</feature>
<feature type="region of interest" description="Disordered" evidence="1">
    <location>
        <begin position="1"/>
        <end position="29"/>
    </location>
</feature>
<dbReference type="Proteomes" id="UP000541558">
    <property type="component" value="Unassembled WGS sequence"/>
</dbReference>